<feature type="region of interest" description="Disordered" evidence="1">
    <location>
        <begin position="1"/>
        <end position="22"/>
    </location>
</feature>
<evidence type="ECO:0000313" key="3">
    <source>
        <dbReference type="Proteomes" id="UP000006038"/>
    </source>
</evidence>
<reference evidence="2" key="1">
    <citation type="journal article" date="2013" name="Nat. Commun.">
        <title>Whole-genome sequencing of Oryza brachyantha reveals mechanisms underlying Oryza genome evolution.</title>
        <authorList>
            <person name="Chen J."/>
            <person name="Huang Q."/>
            <person name="Gao D."/>
            <person name="Wang J."/>
            <person name="Lang Y."/>
            <person name="Liu T."/>
            <person name="Li B."/>
            <person name="Bai Z."/>
            <person name="Luis Goicoechea J."/>
            <person name="Liang C."/>
            <person name="Chen C."/>
            <person name="Zhang W."/>
            <person name="Sun S."/>
            <person name="Liao Y."/>
            <person name="Zhang X."/>
            <person name="Yang L."/>
            <person name="Song C."/>
            <person name="Wang M."/>
            <person name="Shi J."/>
            <person name="Liu G."/>
            <person name="Liu J."/>
            <person name="Zhou H."/>
            <person name="Zhou W."/>
            <person name="Yu Q."/>
            <person name="An N."/>
            <person name="Chen Y."/>
            <person name="Cai Q."/>
            <person name="Wang B."/>
            <person name="Liu B."/>
            <person name="Min J."/>
            <person name="Huang Y."/>
            <person name="Wu H."/>
            <person name="Li Z."/>
            <person name="Zhang Y."/>
            <person name="Yin Y."/>
            <person name="Song W."/>
            <person name="Jiang J."/>
            <person name="Jackson S.A."/>
            <person name="Wing R.A."/>
            <person name="Wang J."/>
            <person name="Chen M."/>
        </authorList>
    </citation>
    <scope>NUCLEOTIDE SEQUENCE [LARGE SCALE GENOMIC DNA]</scope>
    <source>
        <strain evidence="2">cv. IRGC 101232</strain>
    </source>
</reference>
<name>J3MSV3_ORYBR</name>
<organism evidence="2">
    <name type="scientific">Oryza brachyantha</name>
    <name type="common">malo sina</name>
    <dbReference type="NCBI Taxonomy" id="4533"/>
    <lineage>
        <taxon>Eukaryota</taxon>
        <taxon>Viridiplantae</taxon>
        <taxon>Streptophyta</taxon>
        <taxon>Embryophyta</taxon>
        <taxon>Tracheophyta</taxon>
        <taxon>Spermatophyta</taxon>
        <taxon>Magnoliopsida</taxon>
        <taxon>Liliopsida</taxon>
        <taxon>Poales</taxon>
        <taxon>Poaceae</taxon>
        <taxon>BOP clade</taxon>
        <taxon>Oryzoideae</taxon>
        <taxon>Oryzeae</taxon>
        <taxon>Oryzinae</taxon>
        <taxon>Oryza</taxon>
    </lineage>
</organism>
<accession>J3MSV3</accession>
<dbReference type="Gramene" id="OB08G21830.1">
    <property type="protein sequence ID" value="OB08G21830.1"/>
    <property type="gene ID" value="OB08G21830"/>
</dbReference>
<keyword evidence="3" id="KW-1185">Reference proteome</keyword>
<dbReference type="AlphaFoldDB" id="J3MSV3"/>
<protein>
    <submittedName>
        <fullName evidence="2">Uncharacterized protein</fullName>
    </submittedName>
</protein>
<evidence type="ECO:0000256" key="1">
    <source>
        <dbReference type="SAM" id="MobiDB-lite"/>
    </source>
</evidence>
<sequence>MATAAAADSDAVDGKEEPQGGVRWSLHSTHAKYLLCPSPSKLTCVDSRSGSNWLASCEPCFCVLDAATASDVLAKSEGSAQHFVVS</sequence>
<dbReference type="HOGENOM" id="CLU_2501565_0_0_1"/>
<dbReference type="Proteomes" id="UP000006038">
    <property type="component" value="Chromosome 8"/>
</dbReference>
<dbReference type="EnsemblPlants" id="OB08G21830.1">
    <property type="protein sequence ID" value="OB08G21830.1"/>
    <property type="gene ID" value="OB08G21830"/>
</dbReference>
<evidence type="ECO:0000313" key="2">
    <source>
        <dbReference type="EnsemblPlants" id="OB08G21830.1"/>
    </source>
</evidence>
<reference evidence="2" key="2">
    <citation type="submission" date="2013-04" db="UniProtKB">
        <authorList>
            <consortium name="EnsemblPlants"/>
        </authorList>
    </citation>
    <scope>IDENTIFICATION</scope>
</reference>
<proteinExistence type="predicted"/>